<dbReference type="InterPro" id="IPR006680">
    <property type="entry name" value="Amidohydro-rel"/>
</dbReference>
<gene>
    <name evidence="3" type="ORF">SAMN04487779_10023</name>
</gene>
<feature type="domain" description="Amidohydrolase-related" evidence="2">
    <location>
        <begin position="76"/>
        <end position="451"/>
    </location>
</feature>
<dbReference type="RefSeq" id="WP_245704650.1">
    <property type="nucleotide sequence ID" value="NZ_FMZX01000002.1"/>
</dbReference>
<reference evidence="3 4" key="1">
    <citation type="submission" date="2016-10" db="EMBL/GenBank/DDBJ databases">
        <authorList>
            <person name="de Groot N.N."/>
        </authorList>
    </citation>
    <scope>NUCLEOTIDE SEQUENCE [LARGE SCALE GENOMIC DNA]</scope>
    <source>
        <strain evidence="3 4">CPCC 100156</strain>
    </source>
</reference>
<dbReference type="InterPro" id="IPR050287">
    <property type="entry name" value="MTA/SAH_deaminase"/>
</dbReference>
<evidence type="ECO:0000256" key="1">
    <source>
        <dbReference type="ARBA" id="ARBA00006745"/>
    </source>
</evidence>
<dbReference type="Pfam" id="PF01979">
    <property type="entry name" value="Amidohydro_1"/>
    <property type="match status" value="1"/>
</dbReference>
<organism evidence="3 4">
    <name type="scientific">Belnapia rosea</name>
    <dbReference type="NCBI Taxonomy" id="938405"/>
    <lineage>
        <taxon>Bacteria</taxon>
        <taxon>Pseudomonadati</taxon>
        <taxon>Pseudomonadota</taxon>
        <taxon>Alphaproteobacteria</taxon>
        <taxon>Acetobacterales</taxon>
        <taxon>Roseomonadaceae</taxon>
        <taxon>Belnapia</taxon>
    </lineage>
</organism>
<sequence length="519" mass="55710">MVERRGDAAGIELEGGRMAISEKGFLLVRGALLADPSKRRGEPADVLVEDGVIHSVGTGLTAPEGTPVFDATGLLMHPGLINAHTHGHTGLAKGMGDKWTLELLLAAAPWIGGGRSTEDKKLTTLICAAEMVAKGCTAAYDLYYEFPLPSRDGLDAAASAYAEAGMRAVIAPMVADRTMYEAIPGLMDALPDALQAQVARLRLMPFEQTLGAIGDVLKHWRWSGQDILPAVAPTIPLHCADEFMCGCARLAREHGVGLHSHVGESKVQAVVGRKKYGKTLVAHLDALGLLGPDFTAAHAVWLDDDDLRRMADHGASIAHNPGSNMRLGNGMFRLRQALDAGCNVGIGTDGASCADNQNMYEAMRYASMLSKVRTPDPHHWATSDEVYRAATIGSARALGFKDLGLIAPGYKADIVFLDLGSINWVPHNWSTNQIVHTEDGGGVRHVMTGGRFIFKDGRHTTLDLARLAREAEAARARLEALNAEWHELYLRLEPVVASFCPAIAAQPYHVRGYLCDAPG</sequence>
<dbReference type="AlphaFoldDB" id="A0A1G6NH58"/>
<evidence type="ECO:0000259" key="2">
    <source>
        <dbReference type="Pfam" id="PF01979"/>
    </source>
</evidence>
<dbReference type="SUPFAM" id="SSF51556">
    <property type="entry name" value="Metallo-dependent hydrolases"/>
    <property type="match status" value="1"/>
</dbReference>
<dbReference type="EMBL" id="FMZX01000002">
    <property type="protein sequence ID" value="SDC66475.1"/>
    <property type="molecule type" value="Genomic_DNA"/>
</dbReference>
<dbReference type="Proteomes" id="UP000198925">
    <property type="component" value="Unassembled WGS sequence"/>
</dbReference>
<dbReference type="Gene3D" id="2.30.40.10">
    <property type="entry name" value="Urease, subunit C, domain 1"/>
    <property type="match status" value="1"/>
</dbReference>
<dbReference type="PANTHER" id="PTHR43794">
    <property type="entry name" value="AMINOHYDROLASE SSNA-RELATED"/>
    <property type="match status" value="1"/>
</dbReference>
<accession>A0A1G6NH58</accession>
<evidence type="ECO:0000313" key="3">
    <source>
        <dbReference type="EMBL" id="SDC66475.1"/>
    </source>
</evidence>
<dbReference type="GO" id="GO:0016810">
    <property type="term" value="F:hydrolase activity, acting on carbon-nitrogen (but not peptide) bonds"/>
    <property type="evidence" value="ECO:0007669"/>
    <property type="project" value="InterPro"/>
</dbReference>
<dbReference type="InterPro" id="IPR032466">
    <property type="entry name" value="Metal_Hydrolase"/>
</dbReference>
<dbReference type="Gene3D" id="3.20.20.140">
    <property type="entry name" value="Metal-dependent hydrolases"/>
    <property type="match status" value="1"/>
</dbReference>
<name>A0A1G6NH58_9PROT</name>
<evidence type="ECO:0000313" key="4">
    <source>
        <dbReference type="Proteomes" id="UP000198925"/>
    </source>
</evidence>
<keyword evidence="4" id="KW-1185">Reference proteome</keyword>
<proteinExistence type="inferred from homology"/>
<dbReference type="PANTHER" id="PTHR43794:SF5">
    <property type="entry name" value="CHLOROHYDROLASE FAMILY PROTEIN"/>
    <property type="match status" value="1"/>
</dbReference>
<dbReference type="STRING" id="938405.SAMN02927895_03000"/>
<dbReference type="InterPro" id="IPR011059">
    <property type="entry name" value="Metal-dep_hydrolase_composite"/>
</dbReference>
<comment type="similarity">
    <text evidence="1">Belongs to the metallo-dependent hydrolases superfamily. ATZ/TRZ family.</text>
</comment>
<dbReference type="SUPFAM" id="SSF51338">
    <property type="entry name" value="Composite domain of metallo-dependent hydrolases"/>
    <property type="match status" value="1"/>
</dbReference>
<protein>
    <submittedName>
        <fullName evidence="3">Cytosine/adenosine deaminase</fullName>
    </submittedName>
</protein>